<dbReference type="Pfam" id="PF18052">
    <property type="entry name" value="Rx_N"/>
    <property type="match status" value="1"/>
</dbReference>
<reference evidence="5" key="1">
    <citation type="submission" date="2023-05" db="EMBL/GenBank/DDBJ databases">
        <title>Nepenthes gracilis genome sequencing.</title>
        <authorList>
            <person name="Fukushima K."/>
        </authorList>
    </citation>
    <scope>NUCLEOTIDE SEQUENCE</scope>
    <source>
        <strain evidence="5">SING2019-196</strain>
    </source>
</reference>
<dbReference type="Proteomes" id="UP001279734">
    <property type="component" value="Unassembled WGS sequence"/>
</dbReference>
<keyword evidence="2" id="KW-0547">Nucleotide-binding</keyword>
<gene>
    <name evidence="5" type="ORF">Nepgr_015985</name>
</gene>
<evidence type="ECO:0000256" key="1">
    <source>
        <dbReference type="ARBA" id="ARBA00022737"/>
    </source>
</evidence>
<evidence type="ECO:0000256" key="3">
    <source>
        <dbReference type="ARBA" id="ARBA00022821"/>
    </source>
</evidence>
<sequence>MVDAIVTSAAKWISSQLVDEVKFLYGVEDQLHNLQNDLECMQQYLQDIEETQLDEKGNGQVAIFVKTIREIAFCTEDVIDTYILKVGSDSKFTRILRPDMSYGTSIHQLADDDNVLEKVNSGE</sequence>
<accession>A0AAD3XRM0</accession>
<evidence type="ECO:0000313" key="6">
    <source>
        <dbReference type="Proteomes" id="UP001279734"/>
    </source>
</evidence>
<dbReference type="GO" id="GO:0000166">
    <property type="term" value="F:nucleotide binding"/>
    <property type="evidence" value="ECO:0007669"/>
    <property type="project" value="UniProtKB-KW"/>
</dbReference>
<dbReference type="EMBL" id="BSYO01000013">
    <property type="protein sequence ID" value="GMH14144.1"/>
    <property type="molecule type" value="Genomic_DNA"/>
</dbReference>
<feature type="domain" description="Disease resistance N-terminal" evidence="4">
    <location>
        <begin position="6"/>
        <end position="91"/>
    </location>
</feature>
<evidence type="ECO:0000256" key="2">
    <source>
        <dbReference type="ARBA" id="ARBA00022741"/>
    </source>
</evidence>
<organism evidence="5 6">
    <name type="scientific">Nepenthes gracilis</name>
    <name type="common">Slender pitcher plant</name>
    <dbReference type="NCBI Taxonomy" id="150966"/>
    <lineage>
        <taxon>Eukaryota</taxon>
        <taxon>Viridiplantae</taxon>
        <taxon>Streptophyta</taxon>
        <taxon>Embryophyta</taxon>
        <taxon>Tracheophyta</taxon>
        <taxon>Spermatophyta</taxon>
        <taxon>Magnoliopsida</taxon>
        <taxon>eudicotyledons</taxon>
        <taxon>Gunneridae</taxon>
        <taxon>Pentapetalae</taxon>
        <taxon>Caryophyllales</taxon>
        <taxon>Nepenthaceae</taxon>
        <taxon>Nepenthes</taxon>
    </lineage>
</organism>
<dbReference type="AlphaFoldDB" id="A0AAD3XRM0"/>
<dbReference type="InterPro" id="IPR041118">
    <property type="entry name" value="Rx_N"/>
</dbReference>
<protein>
    <recommendedName>
        <fullName evidence="4">Disease resistance N-terminal domain-containing protein</fullName>
    </recommendedName>
</protein>
<keyword evidence="1" id="KW-0677">Repeat</keyword>
<dbReference type="CDD" id="cd14798">
    <property type="entry name" value="RX-CC_like"/>
    <property type="match status" value="1"/>
</dbReference>
<dbReference type="Gene3D" id="1.20.5.4130">
    <property type="match status" value="1"/>
</dbReference>
<keyword evidence="6" id="KW-1185">Reference proteome</keyword>
<evidence type="ECO:0000259" key="4">
    <source>
        <dbReference type="Pfam" id="PF18052"/>
    </source>
</evidence>
<dbReference type="GO" id="GO:0006952">
    <property type="term" value="P:defense response"/>
    <property type="evidence" value="ECO:0007669"/>
    <property type="project" value="UniProtKB-KW"/>
</dbReference>
<evidence type="ECO:0000313" key="5">
    <source>
        <dbReference type="EMBL" id="GMH14144.1"/>
    </source>
</evidence>
<proteinExistence type="predicted"/>
<keyword evidence="3" id="KW-0611">Plant defense</keyword>
<comment type="caution">
    <text evidence="5">The sequence shown here is derived from an EMBL/GenBank/DDBJ whole genome shotgun (WGS) entry which is preliminary data.</text>
</comment>
<name>A0AAD3XRM0_NEPGR</name>
<dbReference type="InterPro" id="IPR038005">
    <property type="entry name" value="RX-like_CC"/>
</dbReference>